<gene>
    <name evidence="3" type="ORF">GH811_00035</name>
</gene>
<name>A0ABR6YSC5_9FIRM</name>
<evidence type="ECO:0000313" key="3">
    <source>
        <dbReference type="EMBL" id="MBC3898000.1"/>
    </source>
</evidence>
<proteinExistence type="predicted"/>
<organism evidence="3 4">
    <name type="scientific">Acetobacterium malicum</name>
    <dbReference type="NCBI Taxonomy" id="52692"/>
    <lineage>
        <taxon>Bacteria</taxon>
        <taxon>Bacillati</taxon>
        <taxon>Bacillota</taxon>
        <taxon>Clostridia</taxon>
        <taxon>Eubacteriales</taxon>
        <taxon>Eubacteriaceae</taxon>
        <taxon>Acetobacterium</taxon>
    </lineage>
</organism>
<dbReference type="Pfam" id="PF13127">
    <property type="entry name" value="DUF3955"/>
    <property type="match status" value="1"/>
</dbReference>
<feature type="transmembrane region" description="Helical" evidence="1">
    <location>
        <begin position="38"/>
        <end position="64"/>
    </location>
</feature>
<dbReference type="InterPro" id="IPR025016">
    <property type="entry name" value="DUF3955"/>
</dbReference>
<evidence type="ECO:0000313" key="4">
    <source>
        <dbReference type="Proteomes" id="UP000622405"/>
    </source>
</evidence>
<comment type="caution">
    <text evidence="3">The sequence shown here is derived from an EMBL/GenBank/DDBJ whole genome shotgun (WGS) entry which is preliminary data.</text>
</comment>
<keyword evidence="1" id="KW-0812">Transmembrane</keyword>
<accession>A0ABR6YSC5</accession>
<dbReference type="Proteomes" id="UP000622405">
    <property type="component" value="Unassembled WGS sequence"/>
</dbReference>
<sequence>MKKYLFSLLSLVLGMGFWIAYTIIGSKIAPDGTLVESFYLIPMGYLFLALGLVSLLLVFSVSLIRKRKS</sequence>
<protein>
    <submittedName>
        <fullName evidence="3">DUF3955 domain-containing protein</fullName>
    </submittedName>
</protein>
<dbReference type="RefSeq" id="WP_186892782.1">
    <property type="nucleotide sequence ID" value="NZ_WJBE01000001.1"/>
</dbReference>
<keyword evidence="1" id="KW-1133">Transmembrane helix</keyword>
<keyword evidence="1" id="KW-0472">Membrane</keyword>
<evidence type="ECO:0000256" key="1">
    <source>
        <dbReference type="SAM" id="Phobius"/>
    </source>
</evidence>
<reference evidence="3 4" key="1">
    <citation type="journal article" date="2020" name="mSystems">
        <title>Defining Genomic and Predicted Metabolic Features of the Acetobacterium Genus.</title>
        <authorList>
            <person name="Ross D.E."/>
            <person name="Marshall C.W."/>
            <person name="Gulliver D."/>
            <person name="May H.D."/>
            <person name="Norman R.S."/>
        </authorList>
    </citation>
    <scope>NUCLEOTIDE SEQUENCE [LARGE SCALE GENOMIC DNA]</scope>
    <source>
        <strain evidence="3 4">DSM 4132</strain>
    </source>
</reference>
<evidence type="ECO:0000259" key="2">
    <source>
        <dbReference type="Pfam" id="PF13127"/>
    </source>
</evidence>
<dbReference type="EMBL" id="WJBE01000001">
    <property type="protein sequence ID" value="MBC3898000.1"/>
    <property type="molecule type" value="Genomic_DNA"/>
</dbReference>
<feature type="domain" description="DUF3955" evidence="2">
    <location>
        <begin position="3"/>
        <end position="59"/>
    </location>
</feature>
<keyword evidence="4" id="KW-1185">Reference proteome</keyword>